<accession>A0ABQ4N423</accession>
<dbReference type="EMBL" id="BOVJ01000048">
    <property type="protein sequence ID" value="GIQ62912.1"/>
    <property type="molecule type" value="Genomic_DNA"/>
</dbReference>
<organism evidence="2 3">
    <name type="scientific">Paenibacillus cisolokensis</name>
    <dbReference type="NCBI Taxonomy" id="1658519"/>
    <lineage>
        <taxon>Bacteria</taxon>
        <taxon>Bacillati</taxon>
        <taxon>Bacillota</taxon>
        <taxon>Bacilli</taxon>
        <taxon>Bacillales</taxon>
        <taxon>Paenibacillaceae</taxon>
        <taxon>Paenibacillus</taxon>
    </lineage>
</organism>
<dbReference type="InterPro" id="IPR025681">
    <property type="entry name" value="COOH-NH2_lig"/>
</dbReference>
<dbReference type="Pfam" id="PF14395">
    <property type="entry name" value="COOH-NH2_lig"/>
    <property type="match status" value="1"/>
</dbReference>
<sequence>MAGDVWIWLGDSGGWRKAGSSADSTNPTGGRAEKLDGKASLSGGLSEELDGKASLSGGRASGGCNAAIADGPGPDDAIVVWGGGRPQPGHPAYRERGMHPGWVLNAHAGDLARLPDGEWRRRLKRAGLSVSDGSDDQRVYRVPVFHLQALAVRRLYGPADDGAHWRYGGGAATELPPRDEEAGRLKDPLLRRAAAAAVKALYALGLDFGEVLVAVDGGGRAAIRSVQLPGKRLNAGGLWGTALDRFAAWHRTVRLGDGSTEQPLLIGADPEFVLLRADGTIASADRYFRAAEAGTDAVLVRRRLLRPVAELRPEPQDSPEALAAELRRLLRYAASRPGTDRLRWAAGGMPVPGLALGGHIHLSGVPLTGRLLRLLDSYAAFPLAMVEDPAGRKRRPRYGALGDFRLQPHGGFEYRTLPSWLVSPAAARAAFALTLLCAREAWTLAYAPAEEERWVQAYYAGDRSELAGCLDRLAAEMAKTDSYAALSRWIEPLLGAARSGKTWDERADIRAKWRIPPFAGTGAVPVGGKRNGEERGSGIASAGKDSGGRQSGSKLSDGKASVGKRGGGERPHRGSPR</sequence>
<evidence type="ECO:0000313" key="2">
    <source>
        <dbReference type="EMBL" id="GIQ62912.1"/>
    </source>
</evidence>
<comment type="caution">
    <text evidence="2">The sequence shown here is derived from an EMBL/GenBank/DDBJ whole genome shotgun (WGS) entry which is preliminary data.</text>
</comment>
<evidence type="ECO:0000256" key="1">
    <source>
        <dbReference type="SAM" id="MobiDB-lite"/>
    </source>
</evidence>
<gene>
    <name evidence="2" type="ORF">PACILC2_14800</name>
</gene>
<dbReference type="Proteomes" id="UP000680304">
    <property type="component" value="Unassembled WGS sequence"/>
</dbReference>
<feature type="compositionally biased region" description="Basic and acidic residues" evidence="1">
    <location>
        <begin position="566"/>
        <end position="577"/>
    </location>
</feature>
<proteinExistence type="predicted"/>
<feature type="region of interest" description="Disordered" evidence="1">
    <location>
        <begin position="521"/>
        <end position="577"/>
    </location>
</feature>
<evidence type="ECO:0008006" key="4">
    <source>
        <dbReference type="Google" id="ProtNLM"/>
    </source>
</evidence>
<protein>
    <recommendedName>
        <fullName evidence="4">PhiEco32-like amidoligase-type 2 protein</fullName>
    </recommendedName>
</protein>
<dbReference type="RefSeq" id="WP_213528251.1">
    <property type="nucleotide sequence ID" value="NZ_BOVJ01000048.1"/>
</dbReference>
<name>A0ABQ4N423_9BACL</name>
<evidence type="ECO:0000313" key="3">
    <source>
        <dbReference type="Proteomes" id="UP000680304"/>
    </source>
</evidence>
<keyword evidence="3" id="KW-1185">Reference proteome</keyword>
<reference evidence="2 3" key="1">
    <citation type="submission" date="2021-04" db="EMBL/GenBank/DDBJ databases">
        <title>Draft genome sequence of Paenibacillus cisolokensis, LC2-13A.</title>
        <authorList>
            <person name="Uke A."/>
            <person name="Chhe C."/>
            <person name="Baramee S."/>
            <person name="Kosugi A."/>
        </authorList>
    </citation>
    <scope>NUCLEOTIDE SEQUENCE [LARGE SCALE GENOMIC DNA]</scope>
    <source>
        <strain evidence="2 3">LC2-13A</strain>
    </source>
</reference>
<feature type="region of interest" description="Disordered" evidence="1">
    <location>
        <begin position="16"/>
        <end position="46"/>
    </location>
</feature>